<accession>A0ABV6FF36</accession>
<dbReference type="EMBL" id="JBHLWP010000009">
    <property type="protein sequence ID" value="MFC0252142.1"/>
    <property type="molecule type" value="Genomic_DNA"/>
</dbReference>
<keyword evidence="4" id="KW-1185">Reference proteome</keyword>
<evidence type="ECO:0000313" key="3">
    <source>
        <dbReference type="EMBL" id="MFC0252142.1"/>
    </source>
</evidence>
<sequence length="213" mass="22750">MKNKLVALTLGFAAFGTAQAAVQTYDFTASVTWLGDATTYTYPNPLESWSPGISIRLEDKLTGRLSFDDAAKASEWSTGWFMSPGSVQFSFTGKDLQYAFTTNGISVENGIWGYDAVSFFANSGNNASLTFMDQSATALESLTIPSVLSLAAFPQSGIHMSWTNPSNRHYVMMSARLDSLVAQAAVPEPGSMGIVLAGLVMAGAIGARRSRQT</sequence>
<dbReference type="Pfam" id="PF07589">
    <property type="entry name" value="PEP-CTERM"/>
    <property type="match status" value="1"/>
</dbReference>
<feature type="domain" description="Ice-binding protein C-terminal" evidence="2">
    <location>
        <begin position="185"/>
        <end position="209"/>
    </location>
</feature>
<protein>
    <submittedName>
        <fullName evidence="3">PEP-CTERM sorting domain-containing protein</fullName>
    </submittedName>
</protein>
<comment type="caution">
    <text evidence="3">The sequence shown here is derived from an EMBL/GenBank/DDBJ whole genome shotgun (WGS) entry which is preliminary data.</text>
</comment>
<dbReference type="InterPro" id="IPR013424">
    <property type="entry name" value="Ice-binding_C"/>
</dbReference>
<proteinExistence type="predicted"/>
<keyword evidence="1" id="KW-0732">Signal</keyword>
<evidence type="ECO:0000313" key="4">
    <source>
        <dbReference type="Proteomes" id="UP001589773"/>
    </source>
</evidence>
<dbReference type="RefSeq" id="WP_379678892.1">
    <property type="nucleotide sequence ID" value="NZ_JBHLWP010000009.1"/>
</dbReference>
<feature type="chain" id="PRO_5046162304" evidence="1">
    <location>
        <begin position="21"/>
        <end position="213"/>
    </location>
</feature>
<organism evidence="3 4">
    <name type="scientific">Massilia consociata</name>
    <dbReference type="NCBI Taxonomy" id="760117"/>
    <lineage>
        <taxon>Bacteria</taxon>
        <taxon>Pseudomonadati</taxon>
        <taxon>Pseudomonadota</taxon>
        <taxon>Betaproteobacteria</taxon>
        <taxon>Burkholderiales</taxon>
        <taxon>Oxalobacteraceae</taxon>
        <taxon>Telluria group</taxon>
        <taxon>Massilia</taxon>
    </lineage>
</organism>
<dbReference type="NCBIfam" id="TIGR02595">
    <property type="entry name" value="PEP_CTERM"/>
    <property type="match status" value="1"/>
</dbReference>
<reference evidence="3 4" key="1">
    <citation type="submission" date="2024-09" db="EMBL/GenBank/DDBJ databases">
        <authorList>
            <person name="Sun Q."/>
            <person name="Mori K."/>
        </authorList>
    </citation>
    <scope>NUCLEOTIDE SEQUENCE [LARGE SCALE GENOMIC DNA]</scope>
    <source>
        <strain evidence="3 4">CCM 7792</strain>
    </source>
</reference>
<feature type="signal peptide" evidence="1">
    <location>
        <begin position="1"/>
        <end position="20"/>
    </location>
</feature>
<dbReference type="Proteomes" id="UP001589773">
    <property type="component" value="Unassembled WGS sequence"/>
</dbReference>
<evidence type="ECO:0000256" key="1">
    <source>
        <dbReference type="SAM" id="SignalP"/>
    </source>
</evidence>
<gene>
    <name evidence="3" type="ORF">ACFFJK_09595</name>
</gene>
<name>A0ABV6FF36_9BURK</name>
<evidence type="ECO:0000259" key="2">
    <source>
        <dbReference type="Pfam" id="PF07589"/>
    </source>
</evidence>